<sequence length="138" mass="15261">MTDAPVAPLTDADIDRVVLAFYAEIRVHPVLGPIFNGHVGTGAEEWRAHEAKIGRFWKKALLQQPGYDGNPMAVHLAAGDVRPAHFDPWLELFETVTHRQLPAPQADAWTTLAHRIGRGLRLGVEDRHRPKGSVPQLG</sequence>
<dbReference type="EMBL" id="JBFBVU010000010">
    <property type="protein sequence ID" value="MEV8467115.1"/>
    <property type="molecule type" value="Genomic_DNA"/>
</dbReference>
<dbReference type="Gene3D" id="1.10.490.10">
    <property type="entry name" value="Globins"/>
    <property type="match status" value="1"/>
</dbReference>
<dbReference type="Proteomes" id="UP001553161">
    <property type="component" value="Unassembled WGS sequence"/>
</dbReference>
<evidence type="ECO:0000313" key="1">
    <source>
        <dbReference type="EMBL" id="MEV8467115.1"/>
    </source>
</evidence>
<accession>A0ABV3L7U1</accession>
<reference evidence="1 2" key="1">
    <citation type="submission" date="2024-07" db="EMBL/GenBank/DDBJ databases">
        <authorList>
            <person name="Kang M."/>
        </authorList>
    </citation>
    <scope>NUCLEOTIDE SEQUENCE [LARGE SCALE GENOMIC DNA]</scope>
    <source>
        <strain evidence="1 2">DFM31</strain>
    </source>
</reference>
<comment type="caution">
    <text evidence="1">The sequence shown here is derived from an EMBL/GenBank/DDBJ whole genome shotgun (WGS) entry which is preliminary data.</text>
</comment>
<organism evidence="1 2">
    <name type="scientific">Meridianimarinicoccus marinus</name>
    <dbReference type="NCBI Taxonomy" id="3231483"/>
    <lineage>
        <taxon>Bacteria</taxon>
        <taxon>Pseudomonadati</taxon>
        <taxon>Pseudomonadota</taxon>
        <taxon>Alphaproteobacteria</taxon>
        <taxon>Rhodobacterales</taxon>
        <taxon>Paracoccaceae</taxon>
        <taxon>Meridianimarinicoccus</taxon>
    </lineage>
</organism>
<name>A0ABV3L7U1_9RHOB</name>
<dbReference type="CDD" id="cd08916">
    <property type="entry name" value="TrHb3_P"/>
    <property type="match status" value="1"/>
</dbReference>
<evidence type="ECO:0000313" key="2">
    <source>
        <dbReference type="Proteomes" id="UP001553161"/>
    </source>
</evidence>
<dbReference type="InterPro" id="IPR009050">
    <property type="entry name" value="Globin-like_sf"/>
</dbReference>
<dbReference type="RefSeq" id="WP_366192891.1">
    <property type="nucleotide sequence ID" value="NZ_JBFBVU010000010.1"/>
</dbReference>
<dbReference type="SUPFAM" id="SSF46458">
    <property type="entry name" value="Globin-like"/>
    <property type="match status" value="1"/>
</dbReference>
<proteinExistence type="predicted"/>
<protein>
    <submittedName>
        <fullName evidence="1">Group III truncated hemoglobin</fullName>
    </submittedName>
</protein>
<keyword evidence="2" id="KW-1185">Reference proteome</keyword>
<gene>
    <name evidence="1" type="ORF">AB0T83_10020</name>
</gene>
<dbReference type="InterPro" id="IPR012292">
    <property type="entry name" value="Globin/Proto"/>
</dbReference>